<evidence type="ECO:0000313" key="2">
    <source>
        <dbReference type="Proteomes" id="UP001338125"/>
    </source>
</evidence>
<dbReference type="Gene3D" id="3.40.30.10">
    <property type="entry name" value="Glutaredoxin"/>
    <property type="match status" value="1"/>
</dbReference>
<keyword evidence="2" id="KW-1185">Reference proteome</keyword>
<dbReference type="SUPFAM" id="SSF52833">
    <property type="entry name" value="Thioredoxin-like"/>
    <property type="match status" value="1"/>
</dbReference>
<organism evidence="1 2">
    <name type="scientific">Cladobotryum mycophilum</name>
    <dbReference type="NCBI Taxonomy" id="491253"/>
    <lineage>
        <taxon>Eukaryota</taxon>
        <taxon>Fungi</taxon>
        <taxon>Dikarya</taxon>
        <taxon>Ascomycota</taxon>
        <taxon>Pezizomycotina</taxon>
        <taxon>Sordariomycetes</taxon>
        <taxon>Hypocreomycetidae</taxon>
        <taxon>Hypocreales</taxon>
        <taxon>Hypocreaceae</taxon>
        <taxon>Cladobotryum</taxon>
    </lineage>
</organism>
<dbReference type="EMBL" id="JAVFKD010000010">
    <property type="protein sequence ID" value="KAK5994384.1"/>
    <property type="molecule type" value="Genomic_DNA"/>
</dbReference>
<name>A0ABR0SQP9_9HYPO</name>
<accession>A0ABR0SQP9</accession>
<protein>
    <recommendedName>
        <fullName evidence="3">Thioredoxin domain-containing protein</fullName>
    </recommendedName>
</protein>
<dbReference type="InterPro" id="IPR036249">
    <property type="entry name" value="Thioredoxin-like_sf"/>
</dbReference>
<gene>
    <name evidence="1" type="ORF">PT974_04858</name>
</gene>
<evidence type="ECO:0000313" key="1">
    <source>
        <dbReference type="EMBL" id="KAK5994384.1"/>
    </source>
</evidence>
<evidence type="ECO:0008006" key="3">
    <source>
        <dbReference type="Google" id="ProtNLM"/>
    </source>
</evidence>
<proteinExistence type="predicted"/>
<comment type="caution">
    <text evidence="1">The sequence shown here is derived from an EMBL/GenBank/DDBJ whole genome shotgun (WGS) entry which is preliminary data.</text>
</comment>
<reference evidence="1 2" key="1">
    <citation type="submission" date="2024-01" db="EMBL/GenBank/DDBJ databases">
        <title>Complete genome of Cladobotryum mycophilum ATHUM6906.</title>
        <authorList>
            <person name="Christinaki A.C."/>
            <person name="Myridakis A.I."/>
            <person name="Kouvelis V.N."/>
        </authorList>
    </citation>
    <scope>NUCLEOTIDE SEQUENCE [LARGE SCALE GENOMIC DNA]</scope>
    <source>
        <strain evidence="1 2">ATHUM6906</strain>
    </source>
</reference>
<sequence length="119" mass="13131">MSQAVTLTAEEQLNSLITSTPRVAIYVYENWCTHDVALYHKTVEQLAVPGRLAFAIMRYGDLGELITEMIDLDPFGQPDLPAWIVYQDGEVADTGHGVDEKALKSWVKGLHAEASGVNQ</sequence>
<dbReference type="Proteomes" id="UP001338125">
    <property type="component" value="Unassembled WGS sequence"/>
</dbReference>